<name>I9WSY5_HELPX</name>
<dbReference type="EMBL" id="AKPP01000001">
    <property type="protein sequence ID" value="EJC08942.1"/>
    <property type="molecule type" value="Genomic_DNA"/>
</dbReference>
<dbReference type="RefSeq" id="WP_000506767.1">
    <property type="nucleotide sequence ID" value="NZ_AKPP01000001.1"/>
</dbReference>
<evidence type="ECO:0008006" key="3">
    <source>
        <dbReference type="Google" id="ProtNLM"/>
    </source>
</evidence>
<organism evidence="1 2">
    <name type="scientific">Helicobacter pylori Hp P-15</name>
    <dbReference type="NCBI Taxonomy" id="992080"/>
    <lineage>
        <taxon>Bacteria</taxon>
        <taxon>Pseudomonadati</taxon>
        <taxon>Campylobacterota</taxon>
        <taxon>Epsilonproteobacteria</taxon>
        <taxon>Campylobacterales</taxon>
        <taxon>Helicobacteraceae</taxon>
        <taxon>Helicobacter</taxon>
    </lineage>
</organism>
<evidence type="ECO:0000313" key="2">
    <source>
        <dbReference type="Proteomes" id="UP000005838"/>
    </source>
</evidence>
<protein>
    <recommendedName>
        <fullName evidence="3">HP0423 family protein</fullName>
    </recommendedName>
</protein>
<gene>
    <name evidence="1" type="ORF">HPHPP15_0007</name>
</gene>
<dbReference type="Proteomes" id="UP000005838">
    <property type="component" value="Unassembled WGS sequence"/>
</dbReference>
<comment type="caution">
    <text evidence="1">The sequence shown here is derived from an EMBL/GenBank/DDBJ whole genome shotgun (WGS) entry which is preliminary data.</text>
</comment>
<dbReference type="PATRIC" id="fig|992080.3.peg.6"/>
<dbReference type="AlphaFoldDB" id="I9WSY5"/>
<reference evidence="1 2" key="1">
    <citation type="journal article" date="2013" name="Pathog. Dis.">
        <title>Genome sequences of 65 Helicobacter pylori strains isolated from asymptomatic individuals and patients with gastric cancer, peptic ulcer disease, or gastritis.</title>
        <authorList>
            <person name="Blanchard T.G."/>
            <person name="Czinn S.J."/>
            <person name="Correa P."/>
            <person name="Nakazawa T."/>
            <person name="Keelan M."/>
            <person name="Morningstar L."/>
            <person name="Santana-Cruz I."/>
            <person name="Maroo A."/>
            <person name="McCracken C."/>
            <person name="Shefchek K."/>
            <person name="Daugherty S."/>
            <person name="Song Y."/>
            <person name="Fraser C.M."/>
            <person name="Fricke W.F."/>
        </authorList>
    </citation>
    <scope>NUCLEOTIDE SEQUENCE [LARGE SCALE GENOMIC DNA]</scope>
    <source>
        <strain evidence="1 2">Hp P-15</strain>
    </source>
</reference>
<accession>I9WSY5</accession>
<evidence type="ECO:0000313" key="1">
    <source>
        <dbReference type="EMBL" id="EJC08942.1"/>
    </source>
</evidence>
<proteinExistence type="predicted"/>
<sequence>MGFQNENELKVGASVKATINDKVVEAKVINIRFNRVTLRSQKGNEAAYAFNSEKFLKWFKEVPLNEVANNHAEKSGEDLLKGLKVVTSGPSVKERTTTSKEKEDRFKLAFGFKTTDDKTSFEIIAEDYTLSERKSRLGALLSPMFFEGSGNQASAIIITALHYAKGLNKHSDAEWRAMIDNRDEEKCEIETLDHLDRVGTTLFCGVIKEYAEGNKEFEKELNDFSPDGFWATTLPKNKNEALFVAQLLCDGGINKYGLSCAGLTENLLKDNRWSYGMRDEVYDEEGNVIAEGDEATAMKIKGNEGEAENTTIVE</sequence>